<protein>
    <recommendedName>
        <fullName evidence="1">ANTAR domain-containing protein</fullName>
    </recommendedName>
</protein>
<evidence type="ECO:0000313" key="2">
    <source>
        <dbReference type="EMBL" id="CAA9240286.1"/>
    </source>
</evidence>
<sequence>TYFAAHVAVAVAETQNADELRTSADSRTVIGQAQGILMERYSLDGDQAFQVLRRVSQESHTKLARVAEELVQTRKLTELAPTPIAGAKRAIRRP</sequence>
<dbReference type="Pfam" id="PF03861">
    <property type="entry name" value="ANTAR"/>
    <property type="match status" value="1"/>
</dbReference>
<dbReference type="InterPro" id="IPR036388">
    <property type="entry name" value="WH-like_DNA-bd_sf"/>
</dbReference>
<accession>A0A6J4I4J8</accession>
<dbReference type="SUPFAM" id="SSF52172">
    <property type="entry name" value="CheY-like"/>
    <property type="match status" value="1"/>
</dbReference>
<dbReference type="AlphaFoldDB" id="A0A6J4I4J8"/>
<dbReference type="Gene3D" id="1.10.10.10">
    <property type="entry name" value="Winged helix-like DNA-binding domain superfamily/Winged helix DNA-binding domain"/>
    <property type="match status" value="1"/>
</dbReference>
<evidence type="ECO:0000259" key="1">
    <source>
        <dbReference type="PROSITE" id="PS50921"/>
    </source>
</evidence>
<dbReference type="EMBL" id="CADCTR010000437">
    <property type="protein sequence ID" value="CAA9240286.1"/>
    <property type="molecule type" value="Genomic_DNA"/>
</dbReference>
<organism evidence="2">
    <name type="scientific">uncultured Chloroflexia bacterium</name>
    <dbReference type="NCBI Taxonomy" id="1672391"/>
    <lineage>
        <taxon>Bacteria</taxon>
        <taxon>Bacillati</taxon>
        <taxon>Chloroflexota</taxon>
        <taxon>Chloroflexia</taxon>
        <taxon>environmental samples</taxon>
    </lineage>
</organism>
<dbReference type="InterPro" id="IPR005561">
    <property type="entry name" value="ANTAR"/>
</dbReference>
<dbReference type="PROSITE" id="PS50921">
    <property type="entry name" value="ANTAR"/>
    <property type="match status" value="1"/>
</dbReference>
<dbReference type="SMART" id="SM01012">
    <property type="entry name" value="ANTAR"/>
    <property type="match status" value="1"/>
</dbReference>
<reference evidence="2" key="1">
    <citation type="submission" date="2020-02" db="EMBL/GenBank/DDBJ databases">
        <authorList>
            <person name="Meier V. D."/>
        </authorList>
    </citation>
    <scope>NUCLEOTIDE SEQUENCE</scope>
    <source>
        <strain evidence="2">AVDCRST_MAG93</strain>
    </source>
</reference>
<feature type="non-terminal residue" evidence="2">
    <location>
        <position position="1"/>
    </location>
</feature>
<dbReference type="InterPro" id="IPR011006">
    <property type="entry name" value="CheY-like_superfamily"/>
</dbReference>
<gene>
    <name evidence="2" type="ORF">AVDCRST_MAG93-1296</name>
</gene>
<feature type="domain" description="ANTAR" evidence="1">
    <location>
        <begin position="10"/>
        <end position="71"/>
    </location>
</feature>
<name>A0A6J4I4J8_9CHLR</name>
<proteinExistence type="predicted"/>
<dbReference type="GO" id="GO:0003723">
    <property type="term" value="F:RNA binding"/>
    <property type="evidence" value="ECO:0007669"/>
    <property type="project" value="InterPro"/>
</dbReference>